<evidence type="ECO:0000313" key="4">
    <source>
        <dbReference type="EMBL" id="SMY00585.1"/>
    </source>
</evidence>
<gene>
    <name evidence="4" type="ORF">BAURA63_03458</name>
    <name evidence="5" type="ORF">BAURA86_03079</name>
</gene>
<feature type="domain" description="DJ-1/PfpI" evidence="3">
    <location>
        <begin position="127"/>
        <end position="291"/>
    </location>
</feature>
<name>A0A2H1KP68_BREAU</name>
<dbReference type="InterPro" id="IPR002818">
    <property type="entry name" value="DJ-1/PfpI"/>
</dbReference>
<protein>
    <submittedName>
        <fullName evidence="5">Heavy-metal-associated domain-containing protein</fullName>
    </submittedName>
</protein>
<evidence type="ECO:0000313" key="7">
    <source>
        <dbReference type="Proteomes" id="UP000234327"/>
    </source>
</evidence>
<dbReference type="Proteomes" id="UP000234300">
    <property type="component" value="Unassembled WGS sequence"/>
</dbReference>
<evidence type="ECO:0000313" key="6">
    <source>
        <dbReference type="Proteomes" id="UP000234300"/>
    </source>
</evidence>
<dbReference type="InterPro" id="IPR006121">
    <property type="entry name" value="HMA_dom"/>
</dbReference>
<dbReference type="Gene3D" id="3.30.70.100">
    <property type="match status" value="1"/>
</dbReference>
<reference evidence="6 7" key="1">
    <citation type="submission" date="2017-03" db="EMBL/GenBank/DDBJ databases">
        <authorList>
            <person name="Afonso C.L."/>
            <person name="Miller P.J."/>
            <person name="Scott M.A."/>
            <person name="Spackman E."/>
            <person name="Goraichik I."/>
            <person name="Dimitrov K.M."/>
            <person name="Suarez D.L."/>
            <person name="Swayne D.E."/>
        </authorList>
    </citation>
    <scope>NUCLEOTIDE SEQUENCE [LARGE SCALE GENOMIC DNA]</scope>
    <source>
        <strain evidence="4">6</strain>
        <strain evidence="7">6(3)</strain>
        <strain evidence="5">8</strain>
        <strain evidence="6">8(6)</strain>
    </source>
</reference>
<evidence type="ECO:0000259" key="2">
    <source>
        <dbReference type="Pfam" id="PF00403"/>
    </source>
</evidence>
<dbReference type="Pfam" id="PF00403">
    <property type="entry name" value="HMA"/>
    <property type="match status" value="1"/>
</dbReference>
<dbReference type="AlphaFoldDB" id="A0A2H1KP68"/>
<dbReference type="InterPro" id="IPR017969">
    <property type="entry name" value="Heavy-metal-associated_CS"/>
</dbReference>
<dbReference type="InterPro" id="IPR052158">
    <property type="entry name" value="INH-QAR"/>
</dbReference>
<dbReference type="InterPro" id="IPR036163">
    <property type="entry name" value="HMA_dom_sf"/>
</dbReference>
<dbReference type="CDD" id="cd03139">
    <property type="entry name" value="GATase1_PfpI_2"/>
    <property type="match status" value="1"/>
</dbReference>
<dbReference type="SUPFAM" id="SSF55008">
    <property type="entry name" value="HMA, heavy metal-associated domain"/>
    <property type="match status" value="1"/>
</dbReference>
<organism evidence="5 6">
    <name type="scientific">Brevibacterium aurantiacum</name>
    <dbReference type="NCBI Taxonomy" id="273384"/>
    <lineage>
        <taxon>Bacteria</taxon>
        <taxon>Bacillati</taxon>
        <taxon>Actinomycetota</taxon>
        <taxon>Actinomycetes</taxon>
        <taxon>Micrococcales</taxon>
        <taxon>Brevibacteriaceae</taxon>
        <taxon>Brevibacterium</taxon>
    </lineage>
</organism>
<dbReference type="EMBL" id="FXZI01000012">
    <property type="protein sequence ID" value="SMY01550.1"/>
    <property type="molecule type" value="Genomic_DNA"/>
</dbReference>
<evidence type="ECO:0000259" key="3">
    <source>
        <dbReference type="Pfam" id="PF01965"/>
    </source>
</evidence>
<dbReference type="Proteomes" id="UP000234327">
    <property type="component" value="Unassembled WGS sequence"/>
</dbReference>
<keyword evidence="1" id="KW-0479">Metal-binding</keyword>
<evidence type="ECO:0000313" key="5">
    <source>
        <dbReference type="EMBL" id="SMY01550.1"/>
    </source>
</evidence>
<dbReference type="PANTHER" id="PTHR43130">
    <property type="entry name" value="ARAC-FAMILY TRANSCRIPTIONAL REGULATOR"/>
    <property type="match status" value="1"/>
</dbReference>
<accession>A0A2H1KP68</accession>
<dbReference type="Pfam" id="PF01965">
    <property type="entry name" value="DJ-1_PfpI"/>
    <property type="match status" value="1"/>
</dbReference>
<dbReference type="PANTHER" id="PTHR43130:SF3">
    <property type="entry name" value="HTH-TYPE TRANSCRIPTIONAL REGULATOR RV1931C"/>
    <property type="match status" value="1"/>
</dbReference>
<dbReference type="EMBL" id="FXYZ01000024">
    <property type="protein sequence ID" value="SMY00585.1"/>
    <property type="molecule type" value="Genomic_DNA"/>
</dbReference>
<dbReference type="Gene3D" id="3.40.50.880">
    <property type="match status" value="1"/>
</dbReference>
<dbReference type="PROSITE" id="PS01047">
    <property type="entry name" value="HMA_1"/>
    <property type="match status" value="1"/>
</dbReference>
<dbReference type="InterPro" id="IPR029062">
    <property type="entry name" value="Class_I_gatase-like"/>
</dbReference>
<sequence>MSNCHLIMRQSRLKGNACGWETAVASEANGRLKMSTNTWSSPVTGLTCHGCVETVTAQLIAVRGVKEVNIDLVEGGVSTVSVVADRELTDGEVEGVLHAGGAFALARVDAMSFLGSTTNAPDLAVDVLFFDGAEELDAIGPWEVLRFWAELGDRRVDVRAVSLDGKSVRCAKGLTVDVDGSLGDRPIDLLIVPGGRGADILAGDLEQVGRISRLAEQGATMASVCTGAQVLGAAGLLDGINATTHWMARGQLQKSHPSARISSGERWVDSGDVVTSAGVSAGIDMALHLVDRFDSRAVAHRICSVMEYPWHPEARGEAVIST</sequence>
<proteinExistence type="predicted"/>
<feature type="domain" description="HMA" evidence="2">
    <location>
        <begin position="43"/>
        <end position="78"/>
    </location>
</feature>
<dbReference type="CDD" id="cd00371">
    <property type="entry name" value="HMA"/>
    <property type="match status" value="1"/>
</dbReference>
<evidence type="ECO:0000256" key="1">
    <source>
        <dbReference type="ARBA" id="ARBA00022723"/>
    </source>
</evidence>
<dbReference type="GO" id="GO:0046872">
    <property type="term" value="F:metal ion binding"/>
    <property type="evidence" value="ECO:0007669"/>
    <property type="project" value="UniProtKB-KW"/>
</dbReference>
<dbReference type="SUPFAM" id="SSF52317">
    <property type="entry name" value="Class I glutamine amidotransferase-like"/>
    <property type="match status" value="1"/>
</dbReference>